<dbReference type="EMBL" id="JMIU01000001">
    <property type="protein sequence ID" value="KDN95973.1"/>
    <property type="molecule type" value="Genomic_DNA"/>
</dbReference>
<name>A0A066ZQ83_HYDMR</name>
<organism evidence="1 2">
    <name type="scientific">Hydrogenovibrio marinus</name>
    <dbReference type="NCBI Taxonomy" id="28885"/>
    <lineage>
        <taxon>Bacteria</taxon>
        <taxon>Pseudomonadati</taxon>
        <taxon>Pseudomonadota</taxon>
        <taxon>Gammaproteobacteria</taxon>
        <taxon>Thiotrichales</taxon>
        <taxon>Piscirickettsiaceae</taxon>
        <taxon>Hydrogenovibrio</taxon>
    </lineage>
</organism>
<evidence type="ECO:0000313" key="1">
    <source>
        <dbReference type="EMBL" id="KDN95973.1"/>
    </source>
</evidence>
<accession>A0A066ZQ83</accession>
<dbReference type="AlphaFoldDB" id="A0A066ZQ83"/>
<keyword evidence="2" id="KW-1185">Reference proteome</keyword>
<sequence>MNKLFLLIILVIFGVLSIAFNWFDSRDTVDRLLNKAQETNETIQQTGDKMSGVVDQIQDVKKAVEK</sequence>
<dbReference type="RefSeq" id="WP_029911166.1">
    <property type="nucleotide sequence ID" value="NZ_AP020335.1"/>
</dbReference>
<gene>
    <name evidence="1" type="ORF">EI16_06715</name>
</gene>
<evidence type="ECO:0000313" key="2">
    <source>
        <dbReference type="Proteomes" id="UP000027341"/>
    </source>
</evidence>
<dbReference type="STRING" id="28885.EI16_06715"/>
<comment type="caution">
    <text evidence="1">The sequence shown here is derived from an EMBL/GenBank/DDBJ whole genome shotgun (WGS) entry which is preliminary data.</text>
</comment>
<proteinExistence type="predicted"/>
<protein>
    <submittedName>
        <fullName evidence="1">Uncharacterized protein</fullName>
    </submittedName>
</protein>
<dbReference type="Proteomes" id="UP000027341">
    <property type="component" value="Unassembled WGS sequence"/>
</dbReference>
<reference evidence="1 2" key="1">
    <citation type="submission" date="2014-04" db="EMBL/GenBank/DDBJ databases">
        <title>Draft genome sequence of Hydrogenovibrio marinus MH-110, a model organism for aerobic H2 metabolism.</title>
        <authorList>
            <person name="Cha H.J."/>
            <person name="Jo B.H."/>
            <person name="Hwang B.H."/>
        </authorList>
    </citation>
    <scope>NUCLEOTIDE SEQUENCE [LARGE SCALE GENOMIC DNA]</scope>
    <source>
        <strain evidence="1 2">MH-110</strain>
    </source>
</reference>